<gene>
    <name evidence="1" type="ordered locus">Desal_2960</name>
</gene>
<dbReference type="AlphaFoldDB" id="C6C0R5"/>
<evidence type="ECO:0000313" key="2">
    <source>
        <dbReference type="Proteomes" id="UP000002601"/>
    </source>
</evidence>
<evidence type="ECO:0008006" key="3">
    <source>
        <dbReference type="Google" id="ProtNLM"/>
    </source>
</evidence>
<dbReference type="eggNOG" id="ENOG50334IY">
    <property type="taxonomic scope" value="Bacteria"/>
</dbReference>
<accession>C6C0R5</accession>
<keyword evidence="2" id="KW-1185">Reference proteome</keyword>
<reference evidence="1 2" key="1">
    <citation type="submission" date="2009-06" db="EMBL/GenBank/DDBJ databases">
        <title>Complete sequence of Desulfovibrio salexigens DSM 2638.</title>
        <authorList>
            <consortium name="US DOE Joint Genome Institute"/>
            <person name="Lucas S."/>
            <person name="Copeland A."/>
            <person name="Lapidus A."/>
            <person name="Glavina del Rio T."/>
            <person name="Tice H."/>
            <person name="Bruce D."/>
            <person name="Goodwin L."/>
            <person name="Pitluck S."/>
            <person name="Munk A.C."/>
            <person name="Brettin T."/>
            <person name="Detter J.C."/>
            <person name="Han C."/>
            <person name="Tapia R."/>
            <person name="Larimer F."/>
            <person name="Land M."/>
            <person name="Hauser L."/>
            <person name="Kyrpides N."/>
            <person name="Anderson I."/>
            <person name="Wall J.D."/>
            <person name="Arkin A.P."/>
            <person name="Dehal P."/>
            <person name="Chivian D."/>
            <person name="Giles B."/>
            <person name="Hazen T.C."/>
        </authorList>
    </citation>
    <scope>NUCLEOTIDE SEQUENCE [LARGE SCALE GENOMIC DNA]</scope>
    <source>
        <strain evidence="2">ATCC 14822 / DSM 2638 / NCIMB 8403 / VKM B-1763</strain>
    </source>
</reference>
<dbReference type="Pfam" id="PF08899">
    <property type="entry name" value="DUF1844"/>
    <property type="match status" value="1"/>
</dbReference>
<evidence type="ECO:0000313" key="1">
    <source>
        <dbReference type="EMBL" id="ACS81012.1"/>
    </source>
</evidence>
<proteinExistence type="predicted"/>
<dbReference type="HOGENOM" id="CLU_136189_1_0_7"/>
<name>C6C0R5_MARSD</name>
<dbReference type="RefSeq" id="WP_015852828.1">
    <property type="nucleotide sequence ID" value="NC_012881.1"/>
</dbReference>
<dbReference type="KEGG" id="dsa:Desal_2960"/>
<dbReference type="OrthoDB" id="9799618at2"/>
<dbReference type="InterPro" id="IPR014995">
    <property type="entry name" value="DUF1844"/>
</dbReference>
<dbReference type="Proteomes" id="UP000002601">
    <property type="component" value="Chromosome"/>
</dbReference>
<sequence>MSDDKKCGCGSEYAKDMPIPEVNFSTFVMSMSSSAMVHLGEVPDPSTGKVEFSPVLAKQSIDVLAVLEDKIKNGMTADEERLLCEMLYNLRMKYVQKTKK</sequence>
<protein>
    <recommendedName>
        <fullName evidence="3">DUF1844 domain-containing protein</fullName>
    </recommendedName>
</protein>
<dbReference type="STRING" id="526222.Desal_2960"/>
<organism evidence="1 2">
    <name type="scientific">Maridesulfovibrio salexigens (strain ATCC 14822 / DSM 2638 / NCIMB 8403 / VKM B-1763)</name>
    <name type="common">Desulfovibrio salexigens</name>
    <dbReference type="NCBI Taxonomy" id="526222"/>
    <lineage>
        <taxon>Bacteria</taxon>
        <taxon>Pseudomonadati</taxon>
        <taxon>Thermodesulfobacteriota</taxon>
        <taxon>Desulfovibrionia</taxon>
        <taxon>Desulfovibrionales</taxon>
        <taxon>Desulfovibrionaceae</taxon>
        <taxon>Maridesulfovibrio</taxon>
    </lineage>
</organism>
<dbReference type="EMBL" id="CP001649">
    <property type="protein sequence ID" value="ACS81012.1"/>
    <property type="molecule type" value="Genomic_DNA"/>
</dbReference>